<organism evidence="2 3">
    <name type="scientific">Volvox africanus</name>
    <dbReference type="NCBI Taxonomy" id="51714"/>
    <lineage>
        <taxon>Eukaryota</taxon>
        <taxon>Viridiplantae</taxon>
        <taxon>Chlorophyta</taxon>
        <taxon>core chlorophytes</taxon>
        <taxon>Chlorophyceae</taxon>
        <taxon>CS clade</taxon>
        <taxon>Chlamydomonadales</taxon>
        <taxon>Volvocaceae</taxon>
        <taxon>Volvox</taxon>
    </lineage>
</organism>
<feature type="region of interest" description="Disordered" evidence="1">
    <location>
        <begin position="217"/>
        <end position="319"/>
    </location>
</feature>
<proteinExistence type="predicted"/>
<evidence type="ECO:0000313" key="2">
    <source>
        <dbReference type="EMBL" id="GIL56546.1"/>
    </source>
</evidence>
<feature type="region of interest" description="Disordered" evidence="1">
    <location>
        <begin position="124"/>
        <end position="158"/>
    </location>
</feature>
<name>A0A8J4F256_9CHLO</name>
<evidence type="ECO:0000256" key="1">
    <source>
        <dbReference type="SAM" id="MobiDB-lite"/>
    </source>
</evidence>
<reference evidence="2" key="1">
    <citation type="journal article" date="2021" name="Proc. Natl. Acad. Sci. U.S.A.">
        <title>Three genomes in the algal genus Volvox reveal the fate of a haploid sex-determining region after a transition to homothallism.</title>
        <authorList>
            <person name="Yamamoto K."/>
            <person name="Hamaji T."/>
            <person name="Kawai-Toyooka H."/>
            <person name="Matsuzaki R."/>
            <person name="Takahashi F."/>
            <person name="Nishimura Y."/>
            <person name="Kawachi M."/>
            <person name="Noguchi H."/>
            <person name="Minakuchi Y."/>
            <person name="Umen J.G."/>
            <person name="Toyoda A."/>
            <person name="Nozaki H."/>
        </authorList>
    </citation>
    <scope>NUCLEOTIDE SEQUENCE</scope>
    <source>
        <strain evidence="2">NIES-3780</strain>
    </source>
</reference>
<sequence>MAVPPVRLRTFEEVFNIFDQYPEAHVVIGYGSKIQYRNLDAVVDELRRWLGDAQKRCGNKPWLLVYGGDMAKEGVPDVGLLVQRLAATSTCRVMAPSVSSAADPPPPQPFVNYYYVMEPQYEGDLEGARQQQLQQQQGQPPLSNNITRAHSHGRDTESCYAGKRGFVEEVGDNTPNEDVNERVNQRRRLGDYVSLQQQESVPQQPPQAQDGLVRTETAGSKDHTQEEQPVEGASGSPPGTPVTDRVLTGTDDTADAPTRDRNASGMSKTVSEPAPEPRADRTPVPIRETSEAAGRQLQQQQQQQQQQRSESPSVPIKGAAGLEFEAQGCREVVAVAGDNYGVVLSMADPSVPANST</sequence>
<gene>
    <name evidence="2" type="ORF">Vafri_11896</name>
</gene>
<comment type="caution">
    <text evidence="2">The sequence shown here is derived from an EMBL/GenBank/DDBJ whole genome shotgun (WGS) entry which is preliminary data.</text>
</comment>
<feature type="compositionally biased region" description="Low complexity" evidence="1">
    <location>
        <begin position="296"/>
        <end position="307"/>
    </location>
</feature>
<dbReference type="Proteomes" id="UP000747399">
    <property type="component" value="Unassembled WGS sequence"/>
</dbReference>
<protein>
    <submittedName>
        <fullName evidence="2">Uncharacterized protein</fullName>
    </submittedName>
</protein>
<evidence type="ECO:0000313" key="3">
    <source>
        <dbReference type="Proteomes" id="UP000747399"/>
    </source>
</evidence>
<keyword evidence="3" id="KW-1185">Reference proteome</keyword>
<dbReference type="EMBL" id="BNCO01000024">
    <property type="protein sequence ID" value="GIL56546.1"/>
    <property type="molecule type" value="Genomic_DNA"/>
</dbReference>
<accession>A0A8J4F256</accession>
<feature type="compositionally biased region" description="Low complexity" evidence="1">
    <location>
        <begin position="130"/>
        <end position="142"/>
    </location>
</feature>
<dbReference type="AlphaFoldDB" id="A0A8J4F256"/>